<keyword evidence="2" id="KW-1185">Reference proteome</keyword>
<evidence type="ECO:0000313" key="2">
    <source>
        <dbReference type="Proteomes" id="UP001319200"/>
    </source>
</evidence>
<dbReference type="GO" id="GO:0016788">
    <property type="term" value="F:hydrolase activity, acting on ester bonds"/>
    <property type="evidence" value="ECO:0007669"/>
    <property type="project" value="UniProtKB-ARBA"/>
</dbReference>
<dbReference type="Gene3D" id="2.60.120.1360">
    <property type="match status" value="1"/>
</dbReference>
<accession>A0AAP2GK42</accession>
<name>A0AAP2GK42_9BACT</name>
<evidence type="ECO:0008006" key="3">
    <source>
        <dbReference type="Google" id="ProtNLM"/>
    </source>
</evidence>
<sequence length="453" mass="51373">MKNKLHHSFLLCLLIIGLLLVLSLIPEIDVGPFTLKKVDLLSEIRKDVPDTLVAKGTEIPDSIVAKQDSIVQEIRETCPPGITCIEDYSGDGTALKHFTRELSKVKGSDGTLRVAFYGDSFIEGDVFCGSFRDTLQSIFGGRGVGYVPITSNVSGFRNTIKHRFDEWHTVSLVKNDSVTSIGPSGYCFIPREGNWVEYRPSKQRYLREFNTIKLYYKSLRDAILHYNIDTVEASEPLEPSAKMQEWTFHGKSVKTVRFEFFPFDSLWVYGASFEQGPGIYVDNFSLRGNSGLTLNAIDPDMYREFNRYRKYKLIILQFGLNLIVEKSLNYTAYTTRMIRVVNQLKRLFPDCSFLLLSVSDRSSNVNGDFQTMSAIPAMRNAQRLIAKETGIAFWDMYQAMGGENSMVKFVQAKPALAAKDYTHLTFKGGRKLAGALVKSLLFEKEKYEKNSRQ</sequence>
<dbReference type="AlphaFoldDB" id="A0AAP2GK42"/>
<dbReference type="Proteomes" id="UP001319200">
    <property type="component" value="Unassembled WGS sequence"/>
</dbReference>
<comment type="caution">
    <text evidence="1">The sequence shown here is derived from an EMBL/GenBank/DDBJ whole genome shotgun (WGS) entry which is preliminary data.</text>
</comment>
<organism evidence="1 2">
    <name type="scientific">Chryseosolibacter histidini</name>
    <dbReference type="NCBI Taxonomy" id="2782349"/>
    <lineage>
        <taxon>Bacteria</taxon>
        <taxon>Pseudomonadati</taxon>
        <taxon>Bacteroidota</taxon>
        <taxon>Cytophagia</taxon>
        <taxon>Cytophagales</taxon>
        <taxon>Chryseotaleaceae</taxon>
        <taxon>Chryseosolibacter</taxon>
    </lineage>
</organism>
<dbReference type="SUPFAM" id="SSF52266">
    <property type="entry name" value="SGNH hydrolase"/>
    <property type="match status" value="1"/>
</dbReference>
<reference evidence="1 2" key="1">
    <citation type="submission" date="2021-05" db="EMBL/GenBank/DDBJ databases">
        <title>A Polyphasic approach of four new species of the genus Ohtaekwangia: Ohtaekwangia histidinii sp. nov., Ohtaekwangia cretensis sp. nov., Ohtaekwangia indiensis sp. nov., Ohtaekwangia reichenbachii sp. nov. from diverse environment.</title>
        <authorList>
            <person name="Octaviana S."/>
        </authorList>
    </citation>
    <scope>NUCLEOTIDE SEQUENCE [LARGE SCALE GENOMIC DNA]</scope>
    <source>
        <strain evidence="1 2">PWU4</strain>
    </source>
</reference>
<evidence type="ECO:0000313" key="1">
    <source>
        <dbReference type="EMBL" id="MBT1698961.1"/>
    </source>
</evidence>
<dbReference type="Gene3D" id="3.40.50.1110">
    <property type="entry name" value="SGNH hydrolase"/>
    <property type="match status" value="1"/>
</dbReference>
<dbReference type="InterPro" id="IPR036514">
    <property type="entry name" value="SGNH_hydro_sf"/>
</dbReference>
<proteinExistence type="predicted"/>
<protein>
    <recommendedName>
        <fullName evidence="3">SGNH hydrolase-type esterase domain-containing protein</fullName>
    </recommendedName>
</protein>
<dbReference type="RefSeq" id="WP_254166158.1">
    <property type="nucleotide sequence ID" value="NZ_JAHESF010000019.1"/>
</dbReference>
<dbReference type="EMBL" id="JAHESF010000019">
    <property type="protein sequence ID" value="MBT1698961.1"/>
    <property type="molecule type" value="Genomic_DNA"/>
</dbReference>
<gene>
    <name evidence="1" type="ORF">KK083_18855</name>
</gene>